<dbReference type="InterPro" id="IPR008927">
    <property type="entry name" value="6-PGluconate_DH-like_C_sf"/>
</dbReference>
<dbReference type="PANTHER" id="PTHR43750:SF3">
    <property type="entry name" value="UDP-GLUCOSE 6-DEHYDROGENASE TUAD"/>
    <property type="match status" value="1"/>
</dbReference>
<dbReference type="STRING" id="661478.OP10G_3325"/>
<keyword evidence="4 7" id="KW-0560">Oxidoreductase</keyword>
<evidence type="ECO:0000256" key="4">
    <source>
        <dbReference type="ARBA" id="ARBA00023002"/>
    </source>
</evidence>
<dbReference type="InterPro" id="IPR036220">
    <property type="entry name" value="UDP-Glc/GDP-Man_DH_C_sf"/>
</dbReference>
<evidence type="ECO:0000256" key="3">
    <source>
        <dbReference type="ARBA" id="ARBA00012954"/>
    </source>
</evidence>
<feature type="binding site" evidence="10">
    <location>
        <position position="112"/>
    </location>
    <ligand>
        <name>NAD(+)</name>
        <dbReference type="ChEBI" id="CHEBI:57540"/>
    </ligand>
</feature>
<dbReference type="InterPro" id="IPR028357">
    <property type="entry name" value="UDPglc_DH_bac"/>
</dbReference>
<evidence type="ECO:0000256" key="8">
    <source>
        <dbReference type="PIRSR" id="PIRSR500134-1"/>
    </source>
</evidence>
<dbReference type="PANTHER" id="PTHR43750">
    <property type="entry name" value="UDP-GLUCOSE 6-DEHYDROGENASE TUAD"/>
    <property type="match status" value="1"/>
</dbReference>
<evidence type="ECO:0000313" key="13">
    <source>
        <dbReference type="Proteomes" id="UP000027982"/>
    </source>
</evidence>
<dbReference type="SMART" id="SM00984">
    <property type="entry name" value="UDPG_MGDP_dh_C"/>
    <property type="match status" value="1"/>
</dbReference>
<feature type="binding site" evidence="10">
    <location>
        <position position="148"/>
    </location>
    <ligand>
        <name>NAD(+)</name>
        <dbReference type="ChEBI" id="CHEBI:57540"/>
    </ligand>
</feature>
<feature type="binding site" evidence="10">
    <location>
        <position position="378"/>
    </location>
    <ligand>
        <name>NAD(+)</name>
        <dbReference type="ChEBI" id="CHEBI:57540"/>
    </ligand>
</feature>
<dbReference type="EC" id="1.1.1.22" evidence="3 7"/>
<dbReference type="InterPro" id="IPR017476">
    <property type="entry name" value="UDP-Glc/GDP-Man"/>
</dbReference>
<feature type="binding site" evidence="9">
    <location>
        <position position="371"/>
    </location>
    <ligand>
        <name>substrate</name>
    </ligand>
</feature>
<dbReference type="Pfam" id="PF00984">
    <property type="entry name" value="UDPG_MGDP_dh"/>
    <property type="match status" value="1"/>
</dbReference>
<dbReference type="PIRSF" id="PIRSF000124">
    <property type="entry name" value="UDPglc_GDPman_dh"/>
    <property type="match status" value="1"/>
</dbReference>
<dbReference type="KEGG" id="fgi:OP10G_3325"/>
<dbReference type="GO" id="GO:0051287">
    <property type="term" value="F:NAD binding"/>
    <property type="evidence" value="ECO:0007669"/>
    <property type="project" value="InterPro"/>
</dbReference>
<feature type="domain" description="UDP-glucose/GDP-mannose dehydrogenase C-terminal" evidence="11">
    <location>
        <begin position="364"/>
        <end position="467"/>
    </location>
</feature>
<dbReference type="GO" id="GO:0003979">
    <property type="term" value="F:UDP-glucose 6-dehydrogenase activity"/>
    <property type="evidence" value="ECO:0007669"/>
    <property type="project" value="UniProtKB-EC"/>
</dbReference>
<dbReference type="InterPro" id="IPR001732">
    <property type="entry name" value="UDP-Glc/GDP-Man_DH_N"/>
</dbReference>
<dbReference type="Pfam" id="PF03720">
    <property type="entry name" value="UDPG_MGDP_dh_C"/>
    <property type="match status" value="1"/>
</dbReference>
<protein>
    <recommendedName>
        <fullName evidence="3 7">UDP-glucose 6-dehydrogenase</fullName>
        <ecNumber evidence="3 7">1.1.1.22</ecNumber>
    </recommendedName>
</protein>
<dbReference type="Gene3D" id="1.20.5.100">
    <property type="entry name" value="Cytochrome c1, transmembrane anchor, C-terminal"/>
    <property type="match status" value="1"/>
</dbReference>
<dbReference type="GO" id="GO:0000271">
    <property type="term" value="P:polysaccharide biosynthetic process"/>
    <property type="evidence" value="ECO:0007669"/>
    <property type="project" value="InterPro"/>
</dbReference>
<dbReference type="Proteomes" id="UP000027982">
    <property type="component" value="Chromosome"/>
</dbReference>
<dbReference type="GO" id="GO:0006065">
    <property type="term" value="P:UDP-glucuronate biosynthetic process"/>
    <property type="evidence" value="ECO:0007669"/>
    <property type="project" value="UniProtKB-UniPathway"/>
</dbReference>
<evidence type="ECO:0000256" key="2">
    <source>
        <dbReference type="ARBA" id="ARBA00006601"/>
    </source>
</evidence>
<evidence type="ECO:0000256" key="6">
    <source>
        <dbReference type="ARBA" id="ARBA00047473"/>
    </source>
</evidence>
<evidence type="ECO:0000256" key="5">
    <source>
        <dbReference type="ARBA" id="ARBA00023027"/>
    </source>
</evidence>
<gene>
    <name evidence="12" type="ORF">OP10G_3325</name>
</gene>
<dbReference type="SUPFAM" id="SSF51735">
    <property type="entry name" value="NAD(P)-binding Rossmann-fold domains"/>
    <property type="match status" value="1"/>
</dbReference>
<feature type="binding site" evidence="9">
    <location>
        <begin position="185"/>
        <end position="188"/>
    </location>
    <ligand>
        <name>substrate</name>
    </ligand>
</feature>
<dbReference type="Pfam" id="PF03721">
    <property type="entry name" value="UDPG_MGDP_dh_N"/>
    <property type="match status" value="1"/>
</dbReference>
<dbReference type="HOGENOM" id="CLU_023810_1_2_0"/>
<feature type="active site" description="Nucleophile" evidence="8">
    <location>
        <position position="311"/>
    </location>
</feature>
<evidence type="ECO:0000256" key="10">
    <source>
        <dbReference type="PIRSR" id="PIRSR500134-3"/>
    </source>
</evidence>
<comment type="similarity">
    <text evidence="2 7">Belongs to the UDP-glucose/GDP-mannose dehydrogenase family.</text>
</comment>
<feature type="binding site" evidence="10">
    <location>
        <position position="63"/>
    </location>
    <ligand>
        <name>NAD(+)</name>
        <dbReference type="ChEBI" id="CHEBI:57540"/>
    </ligand>
</feature>
<dbReference type="NCBIfam" id="TIGR03026">
    <property type="entry name" value="NDP-sugDHase"/>
    <property type="match status" value="1"/>
</dbReference>
<comment type="pathway">
    <text evidence="1">Nucleotide-sugar biosynthesis; UDP-alpha-D-glucuronate biosynthesis; UDP-alpha-D-glucuronate from UDP-alpha-D-glucose: step 1/1.</text>
</comment>
<evidence type="ECO:0000256" key="7">
    <source>
        <dbReference type="PIRNR" id="PIRNR000124"/>
    </source>
</evidence>
<keyword evidence="13" id="KW-1185">Reference proteome</keyword>
<name>A0A068NT26_FIMGI</name>
<dbReference type="InterPro" id="IPR014026">
    <property type="entry name" value="UDP-Glc/GDP-Man_DH_dimer"/>
</dbReference>
<dbReference type="eggNOG" id="COG1004">
    <property type="taxonomic scope" value="Bacteria"/>
</dbReference>
<accession>A0A068NT26</accession>
<sequence>MGTENSFPLSDVRADESCREEPFGGLKLLKIVIYGTGYVGLTTGAAMAFLGHEVTCVDIDEAKIASLRGGKSPIYEPRLDELMELAGGNLRFSVDPAPALSEAEVVFVAVGTPPMADGNPDLTAVQSAASSIGRHLGLGFTVVVNKSTVPIGSGHWVESLIAEASGEGDIRNLRNRCCVASNPEFLREGSALCDILYPDRVVVGSENPTANEVLARLYEPILQQSFTAPWFLPRPEGMGAVPLVATDLASAELIKYASNAFLCTKISLINEIGNLAEKVGADITHIARGMGLDARIGGRFLQAGLGWGGSCFGKDSAALIATAKEYDIRMPIVEAAREVNYAQRDLVVTKLLNELKILKGRTVGILGLAFKPNTDDIRDAPALDIAQRLIDRGARIQAHDPIALDRASCQLNHSGIRFGPTAEAVAAGADALVLTTDWAMYRDLPWKRMAKTMANPLILDGRNFLDQAQLVNAGFRFLSIGR</sequence>
<proteinExistence type="inferred from homology"/>
<evidence type="ECO:0000259" key="11">
    <source>
        <dbReference type="SMART" id="SM00984"/>
    </source>
</evidence>
<feature type="binding site" evidence="9">
    <location>
        <begin position="300"/>
        <end position="304"/>
    </location>
    <ligand>
        <name>substrate</name>
    </ligand>
</feature>
<feature type="binding site" evidence="10">
    <location>
        <position position="314"/>
    </location>
    <ligand>
        <name>NAD(+)</name>
        <dbReference type="ChEBI" id="CHEBI:57540"/>
    </ligand>
</feature>
<dbReference type="PIRSF" id="PIRSF500134">
    <property type="entry name" value="UDPglc_DH_bac"/>
    <property type="match status" value="1"/>
</dbReference>
<dbReference type="SUPFAM" id="SSF48179">
    <property type="entry name" value="6-phosphogluconate dehydrogenase C-terminal domain-like"/>
    <property type="match status" value="1"/>
</dbReference>
<feature type="binding site" evidence="10">
    <location>
        <position position="58"/>
    </location>
    <ligand>
        <name>NAD(+)</name>
        <dbReference type="ChEBI" id="CHEBI:57540"/>
    </ligand>
</feature>
<comment type="catalytic activity">
    <reaction evidence="6 7">
        <text>UDP-alpha-D-glucose + 2 NAD(+) + H2O = UDP-alpha-D-glucuronate + 2 NADH + 3 H(+)</text>
        <dbReference type="Rhea" id="RHEA:23596"/>
        <dbReference type="ChEBI" id="CHEBI:15377"/>
        <dbReference type="ChEBI" id="CHEBI:15378"/>
        <dbReference type="ChEBI" id="CHEBI:57540"/>
        <dbReference type="ChEBI" id="CHEBI:57945"/>
        <dbReference type="ChEBI" id="CHEBI:58052"/>
        <dbReference type="ChEBI" id="CHEBI:58885"/>
        <dbReference type="EC" id="1.1.1.22"/>
    </reaction>
</comment>
<feature type="binding site" evidence="9">
    <location>
        <position position="308"/>
    </location>
    <ligand>
        <name>substrate</name>
    </ligand>
</feature>
<evidence type="ECO:0000313" key="12">
    <source>
        <dbReference type="EMBL" id="AIE86693.1"/>
    </source>
</evidence>
<feature type="binding site" evidence="9">
    <location>
        <position position="255"/>
    </location>
    <ligand>
        <name>substrate</name>
    </ligand>
</feature>
<keyword evidence="5 7" id="KW-0520">NAD</keyword>
<feature type="binding site" evidence="10">
    <location>
        <position position="188"/>
    </location>
    <ligand>
        <name>NAD(+)</name>
        <dbReference type="ChEBI" id="CHEBI:57540"/>
    </ligand>
</feature>
<organism evidence="12 13">
    <name type="scientific">Fimbriimonas ginsengisoli Gsoil 348</name>
    <dbReference type="NCBI Taxonomy" id="661478"/>
    <lineage>
        <taxon>Bacteria</taxon>
        <taxon>Bacillati</taxon>
        <taxon>Armatimonadota</taxon>
        <taxon>Fimbriimonadia</taxon>
        <taxon>Fimbriimonadales</taxon>
        <taxon>Fimbriimonadaceae</taxon>
        <taxon>Fimbriimonas</taxon>
    </lineage>
</organism>
<reference evidence="12 13" key="1">
    <citation type="journal article" date="2014" name="PLoS ONE">
        <title>The first complete genome sequence of the class fimbriimonadia in the phylum armatimonadetes.</title>
        <authorList>
            <person name="Hu Z.Y."/>
            <person name="Wang Y.Z."/>
            <person name="Im W.T."/>
            <person name="Wang S.Y."/>
            <person name="Zhao G.P."/>
            <person name="Zheng H.J."/>
            <person name="Quan Z.X."/>
        </authorList>
    </citation>
    <scope>NUCLEOTIDE SEQUENCE [LARGE SCALE GENOMIC DNA]</scope>
    <source>
        <strain evidence="12">Gsoil 348</strain>
    </source>
</reference>
<dbReference type="SUPFAM" id="SSF52413">
    <property type="entry name" value="UDP-glucose/GDP-mannose dehydrogenase C-terminal domain"/>
    <property type="match status" value="1"/>
</dbReference>
<evidence type="ECO:0000256" key="1">
    <source>
        <dbReference type="ARBA" id="ARBA00004701"/>
    </source>
</evidence>
<dbReference type="InterPro" id="IPR014027">
    <property type="entry name" value="UDP-Glc/GDP-Man_DH_C"/>
</dbReference>
<dbReference type="InterPro" id="IPR036291">
    <property type="entry name" value="NAD(P)-bd_dom_sf"/>
</dbReference>
<dbReference type="AlphaFoldDB" id="A0A068NT26"/>
<evidence type="ECO:0000256" key="9">
    <source>
        <dbReference type="PIRSR" id="PIRSR500134-2"/>
    </source>
</evidence>
<dbReference type="UniPathway" id="UPA00038">
    <property type="reaction ID" value="UER00491"/>
</dbReference>
<dbReference type="EMBL" id="CP007139">
    <property type="protein sequence ID" value="AIE86693.1"/>
    <property type="molecule type" value="Genomic_DNA"/>
</dbReference>
<dbReference type="Gene3D" id="3.40.50.720">
    <property type="entry name" value="NAD(P)-binding Rossmann-like Domain"/>
    <property type="match status" value="2"/>
</dbReference>